<dbReference type="GO" id="GO:0003735">
    <property type="term" value="F:structural constituent of ribosome"/>
    <property type="evidence" value="ECO:0007669"/>
    <property type="project" value="InterPro"/>
</dbReference>
<dbReference type="GO" id="GO:0006412">
    <property type="term" value="P:translation"/>
    <property type="evidence" value="ECO:0007669"/>
    <property type="project" value="InterPro"/>
</dbReference>
<dbReference type="GeneID" id="90070851"/>
<sequence>MSLFFSALKLSISQAAPRSNVISNRSLTTLSSFSPLRSFLNNNNTNATSIISRVSPTTVLGTPELGVSSSSPSSITGIFQRRWKARGNTFQPSTLKRKRKFGFMSRMSSRHGRKIIARRREKGRWYLAH</sequence>
<keyword evidence="2 5" id="KW-0689">Ribosomal protein</keyword>
<dbReference type="EMBL" id="BTFZ01000001">
    <property type="protein sequence ID" value="GMM32872.1"/>
    <property type="molecule type" value="Genomic_DNA"/>
</dbReference>
<dbReference type="Proteomes" id="UP001360560">
    <property type="component" value="Unassembled WGS sequence"/>
</dbReference>
<accession>A0AAV5QDW5</accession>
<evidence type="ECO:0000313" key="5">
    <source>
        <dbReference type="EMBL" id="GMM32872.1"/>
    </source>
</evidence>
<gene>
    <name evidence="5" type="ORF">DASC09_001970</name>
</gene>
<evidence type="ECO:0000256" key="2">
    <source>
        <dbReference type="ARBA" id="ARBA00022980"/>
    </source>
</evidence>
<dbReference type="HAMAP" id="MF_00391">
    <property type="entry name" value="Ribosomal_bL34"/>
    <property type="match status" value="1"/>
</dbReference>
<dbReference type="RefSeq" id="XP_064849872.1">
    <property type="nucleotide sequence ID" value="XM_064993800.1"/>
</dbReference>
<dbReference type="FunFam" id="1.10.287.3980:FF:000001">
    <property type="entry name" value="Mitochondrial ribosomal protein L34"/>
    <property type="match status" value="1"/>
</dbReference>
<dbReference type="AlphaFoldDB" id="A0AAV5QDW5"/>
<evidence type="ECO:0000256" key="4">
    <source>
        <dbReference type="ARBA" id="ARBA00035274"/>
    </source>
</evidence>
<evidence type="ECO:0000256" key="1">
    <source>
        <dbReference type="ARBA" id="ARBA00010111"/>
    </source>
</evidence>
<dbReference type="NCBIfam" id="TIGR01030">
    <property type="entry name" value="rpmH_bact"/>
    <property type="match status" value="1"/>
</dbReference>
<reference evidence="5 6" key="1">
    <citation type="journal article" date="2023" name="Elife">
        <title>Identification of key yeast species and microbe-microbe interactions impacting larval growth of Drosophila in the wild.</title>
        <authorList>
            <person name="Mure A."/>
            <person name="Sugiura Y."/>
            <person name="Maeda R."/>
            <person name="Honda K."/>
            <person name="Sakurai N."/>
            <person name="Takahashi Y."/>
            <person name="Watada M."/>
            <person name="Katoh T."/>
            <person name="Gotoh A."/>
            <person name="Gotoh Y."/>
            <person name="Taniguchi I."/>
            <person name="Nakamura K."/>
            <person name="Hayashi T."/>
            <person name="Katayama T."/>
            <person name="Uemura T."/>
            <person name="Hattori Y."/>
        </authorList>
    </citation>
    <scope>NUCLEOTIDE SEQUENCE [LARGE SCALE GENOMIC DNA]</scope>
    <source>
        <strain evidence="5 6">SC-9</strain>
    </source>
</reference>
<comment type="similarity">
    <text evidence="1">Belongs to the bacterial ribosomal protein bL34 family.</text>
</comment>
<dbReference type="Gene3D" id="1.10.287.3980">
    <property type="match status" value="1"/>
</dbReference>
<dbReference type="GO" id="GO:0005762">
    <property type="term" value="C:mitochondrial large ribosomal subunit"/>
    <property type="evidence" value="ECO:0007669"/>
    <property type="project" value="TreeGrafter"/>
</dbReference>
<evidence type="ECO:0000313" key="6">
    <source>
        <dbReference type="Proteomes" id="UP001360560"/>
    </source>
</evidence>
<comment type="caution">
    <text evidence="5">The sequence shown here is derived from an EMBL/GenBank/DDBJ whole genome shotgun (WGS) entry which is preliminary data.</text>
</comment>
<name>A0AAV5QDW5_9ASCO</name>
<keyword evidence="6" id="KW-1185">Reference proteome</keyword>
<keyword evidence="3" id="KW-0687">Ribonucleoprotein</keyword>
<dbReference type="PANTHER" id="PTHR14503:SF4">
    <property type="entry name" value="LARGE RIBOSOMAL SUBUNIT PROTEIN BL34M"/>
    <property type="match status" value="1"/>
</dbReference>
<evidence type="ECO:0000256" key="3">
    <source>
        <dbReference type="ARBA" id="ARBA00023274"/>
    </source>
</evidence>
<dbReference type="PANTHER" id="PTHR14503">
    <property type="entry name" value="MITOCHONDRIAL RIBOSOMAL PROTEIN 34 FAMILY MEMBER"/>
    <property type="match status" value="1"/>
</dbReference>
<organism evidence="5 6">
    <name type="scientific">Saccharomycopsis crataegensis</name>
    <dbReference type="NCBI Taxonomy" id="43959"/>
    <lineage>
        <taxon>Eukaryota</taxon>
        <taxon>Fungi</taxon>
        <taxon>Dikarya</taxon>
        <taxon>Ascomycota</taxon>
        <taxon>Saccharomycotina</taxon>
        <taxon>Saccharomycetes</taxon>
        <taxon>Saccharomycopsidaceae</taxon>
        <taxon>Saccharomycopsis</taxon>
    </lineage>
</organism>
<proteinExistence type="inferred from homology"/>
<dbReference type="Pfam" id="PF00468">
    <property type="entry name" value="Ribosomal_L34"/>
    <property type="match status" value="1"/>
</dbReference>
<dbReference type="InterPro" id="IPR000271">
    <property type="entry name" value="Ribosomal_bL34"/>
</dbReference>
<protein>
    <recommendedName>
        <fullName evidence="4">Large ribosomal subunit protein bL34m</fullName>
    </recommendedName>
</protein>